<name>A0A1T5M7Y4_9BACT</name>
<dbReference type="EMBL" id="FUZU01000003">
    <property type="protein sequence ID" value="SKC84356.1"/>
    <property type="molecule type" value="Genomic_DNA"/>
</dbReference>
<dbReference type="Proteomes" id="UP000190961">
    <property type="component" value="Unassembled WGS sequence"/>
</dbReference>
<evidence type="ECO:0000313" key="2">
    <source>
        <dbReference type="Proteomes" id="UP000190961"/>
    </source>
</evidence>
<reference evidence="1 2" key="1">
    <citation type="submission" date="2017-02" db="EMBL/GenBank/DDBJ databases">
        <authorList>
            <person name="Peterson S.W."/>
        </authorList>
    </citation>
    <scope>NUCLEOTIDE SEQUENCE [LARGE SCALE GENOMIC DNA]</scope>
    <source>
        <strain evidence="1 2">DSM 25262</strain>
    </source>
</reference>
<gene>
    <name evidence="1" type="ORF">SAMN05660236_4753</name>
</gene>
<keyword evidence="2" id="KW-1185">Reference proteome</keyword>
<proteinExistence type="predicted"/>
<accession>A0A1T5M7Y4</accession>
<protein>
    <submittedName>
        <fullName evidence="1">Uncharacterized protein</fullName>
    </submittedName>
</protein>
<dbReference type="STRING" id="688867.SAMN05660236_4753"/>
<evidence type="ECO:0000313" key="1">
    <source>
        <dbReference type="EMBL" id="SKC84356.1"/>
    </source>
</evidence>
<organism evidence="1 2">
    <name type="scientific">Ohtaekwangia koreensis</name>
    <dbReference type="NCBI Taxonomy" id="688867"/>
    <lineage>
        <taxon>Bacteria</taxon>
        <taxon>Pseudomonadati</taxon>
        <taxon>Bacteroidota</taxon>
        <taxon>Cytophagia</taxon>
        <taxon>Cytophagales</taxon>
        <taxon>Fulvivirgaceae</taxon>
        <taxon>Ohtaekwangia</taxon>
    </lineage>
</organism>
<dbReference type="AlphaFoldDB" id="A0A1T5M7Y4"/>
<sequence>MPLHSFRSITLSSNTETADYFLLHLLYDNKVELDYAKTSFLKYDLLTKEKVEIDNKPVLFSDYKDFRNKQKELVTTTDFFYESERYFYKTEYDIFWGHAYSIFVNEKVKNELEVSNLKGLSISEFKKYEVDFSSI</sequence>